<feature type="compositionally biased region" description="Basic and acidic residues" evidence="1">
    <location>
        <begin position="203"/>
        <end position="215"/>
    </location>
</feature>
<name>A0AB40APN8_DIOCR</name>
<dbReference type="RefSeq" id="XP_039116847.1">
    <property type="nucleotide sequence ID" value="XM_039260913.1"/>
</dbReference>
<dbReference type="GO" id="GO:0006353">
    <property type="term" value="P:DNA-templated transcription termination"/>
    <property type="evidence" value="ECO:0007669"/>
    <property type="project" value="InterPro"/>
</dbReference>
<reference evidence="4" key="1">
    <citation type="submission" date="2025-08" db="UniProtKB">
        <authorList>
            <consortium name="RefSeq"/>
        </authorList>
    </citation>
    <scope>IDENTIFICATION</scope>
</reference>
<dbReference type="Proteomes" id="UP001515500">
    <property type="component" value="Chromosome 22"/>
</dbReference>
<sequence length="450" mass="50438">MSGTLHLVSGNVSGYVIYDGKCIPCPGASARAAPPLYSSPGLGRLFHSVNVISKKFPAYGARRPFLACRASSNSQRRNPDFSRQNKGISKGRGRQFHGQDNSQNAEDGDVLSSKNGPLFSLSGNQRYQATATPGKREREIVELFRKVQAQLRERAAIKEEKRIDATQQGQSERGTVDSLLKLLRKHSVDQDRKTSEEDDDNDLLDRSNPFEDERVPNFFDSNNINGEVNAPEPAPNRRPTSNFKRRSPVPRVKFQPVFAADEDENAISLLNIQGKKGSSIDVPNRSGTTDQIVDSVSYVEPNGVSLDVPSYSSEYDETSLEFTEVSYRTKGAWTCKVSRHQRFFKDRREVLEQLIKKFWIQFHSLSRSRSRSRSQSQSQSQTNYHLDVPSYSSDAHEILEEVAKSSVLEPTDLSSLKLSELRDIAKSRSIKGYSKLKKSDLVELLSGDDV</sequence>
<evidence type="ECO:0000256" key="1">
    <source>
        <dbReference type="SAM" id="MobiDB-lite"/>
    </source>
</evidence>
<dbReference type="PANTHER" id="PTHR34449">
    <property type="entry name" value="RHO TERMINATION FACTOR"/>
    <property type="match status" value="1"/>
</dbReference>
<protein>
    <submittedName>
        <fullName evidence="4">LOW QUALITY PROTEIN: SAP-like protein BP-73</fullName>
    </submittedName>
</protein>
<feature type="region of interest" description="Disordered" evidence="1">
    <location>
        <begin position="70"/>
        <end position="135"/>
    </location>
</feature>
<proteinExistence type="predicted"/>
<dbReference type="InterPro" id="IPR011112">
    <property type="entry name" value="Rho-like_N"/>
</dbReference>
<dbReference type="SMART" id="SM00959">
    <property type="entry name" value="Rho_N"/>
    <property type="match status" value="1"/>
</dbReference>
<evidence type="ECO:0000313" key="4">
    <source>
        <dbReference type="RefSeq" id="XP_039116847.1"/>
    </source>
</evidence>
<feature type="compositionally biased region" description="Polar residues" evidence="1">
    <location>
        <begin position="121"/>
        <end position="131"/>
    </location>
</feature>
<feature type="compositionally biased region" description="Polar residues" evidence="1">
    <location>
        <begin position="70"/>
        <end position="87"/>
    </location>
</feature>
<organism evidence="3 4">
    <name type="scientific">Dioscorea cayennensis subsp. rotundata</name>
    <name type="common">White Guinea yam</name>
    <name type="synonym">Dioscorea rotundata</name>
    <dbReference type="NCBI Taxonomy" id="55577"/>
    <lineage>
        <taxon>Eukaryota</taxon>
        <taxon>Viridiplantae</taxon>
        <taxon>Streptophyta</taxon>
        <taxon>Embryophyta</taxon>
        <taxon>Tracheophyta</taxon>
        <taxon>Spermatophyta</taxon>
        <taxon>Magnoliopsida</taxon>
        <taxon>Liliopsida</taxon>
        <taxon>Dioscoreales</taxon>
        <taxon>Dioscoreaceae</taxon>
        <taxon>Dioscorea</taxon>
    </lineage>
</organism>
<evidence type="ECO:0000313" key="3">
    <source>
        <dbReference type="Proteomes" id="UP001515500"/>
    </source>
</evidence>
<accession>A0AB40APN8</accession>
<keyword evidence="3" id="KW-1185">Reference proteome</keyword>
<gene>
    <name evidence="4" type="primary">LOC120252762</name>
</gene>
<dbReference type="Pfam" id="PF07498">
    <property type="entry name" value="Rho_N"/>
    <property type="match status" value="1"/>
</dbReference>
<evidence type="ECO:0000259" key="2">
    <source>
        <dbReference type="SMART" id="SM00959"/>
    </source>
</evidence>
<feature type="domain" description="Rho termination factor-like N-terminal" evidence="2">
    <location>
        <begin position="412"/>
        <end position="448"/>
    </location>
</feature>
<dbReference type="Gene3D" id="1.10.720.10">
    <property type="match status" value="1"/>
</dbReference>
<feature type="region of interest" description="Disordered" evidence="1">
    <location>
        <begin position="187"/>
        <end position="248"/>
    </location>
</feature>
<dbReference type="AlphaFoldDB" id="A0AB40APN8"/>
<dbReference type="PANTHER" id="PTHR34449:SF5">
    <property type="entry name" value="ATP BINDING _ ATPASE"/>
    <property type="match status" value="1"/>
</dbReference>
<dbReference type="GeneID" id="120252762"/>